<dbReference type="GO" id="GO:0005524">
    <property type="term" value="F:ATP binding"/>
    <property type="evidence" value="ECO:0007669"/>
    <property type="project" value="InterPro"/>
</dbReference>
<evidence type="ECO:0000313" key="3">
    <source>
        <dbReference type="Proteomes" id="UP000470246"/>
    </source>
</evidence>
<dbReference type="SUPFAM" id="SSF56059">
    <property type="entry name" value="Glutathione synthetase ATP-binding domain-like"/>
    <property type="match status" value="1"/>
</dbReference>
<proteinExistence type="predicted"/>
<protein>
    <recommendedName>
        <fullName evidence="1">Pyruvate phosphate dikinase AMP/ATP-binding domain-containing protein</fullName>
    </recommendedName>
</protein>
<comment type="caution">
    <text evidence="2">The sequence shown here is derived from an EMBL/GenBank/DDBJ whole genome shotgun (WGS) entry which is preliminary data.</text>
</comment>
<dbReference type="InterPro" id="IPR051549">
    <property type="entry name" value="PEP_Utilizing_Enz"/>
</dbReference>
<dbReference type="RefSeq" id="WP_163480872.1">
    <property type="nucleotide sequence ID" value="NZ_JAAGWF010000008.1"/>
</dbReference>
<reference evidence="2 3" key="1">
    <citation type="submission" date="2020-02" db="EMBL/GenBank/DDBJ databases">
        <title>Geodermatophilus sabuli CPCC 205279 I12A-02694.</title>
        <authorList>
            <person name="Jiang Z."/>
        </authorList>
    </citation>
    <scope>NUCLEOTIDE SEQUENCE [LARGE SCALE GENOMIC DNA]</scope>
    <source>
        <strain evidence="2 3">I12A-02694</strain>
    </source>
</reference>
<dbReference type="Gene3D" id="3.30.470.20">
    <property type="entry name" value="ATP-grasp fold, B domain"/>
    <property type="match status" value="1"/>
</dbReference>
<keyword evidence="3" id="KW-1185">Reference proteome</keyword>
<sequence>MHDAEEYGGKAVALGIAARHSLPVPAGMALPAELVAGTMRDGDAPAAVEAVRALARALPAPLAVRSSVVGEDGARTSFAGQHLTVLNVTEPDAVAQAVARVGASAHSPSALAYRRSWGVSRPPRCGVVLQHLVDPVAAGVLFSRHPVSGADELVVEAAWGLGTVVGEGLVVPDRFRLDPDGRLLDRVVGRKDRAVVARPGGGTLVVEVAAERAGRPCLGTAELTALADLARRCDEVFGGPSDVEWAWTPDGLSLLQRRPVRLPAR</sequence>
<name>A0A7K3VYG8_9ACTN</name>
<evidence type="ECO:0000313" key="2">
    <source>
        <dbReference type="EMBL" id="NEK57685.1"/>
    </source>
</evidence>
<dbReference type="AlphaFoldDB" id="A0A7K3VYG8"/>
<dbReference type="GO" id="GO:0016301">
    <property type="term" value="F:kinase activity"/>
    <property type="evidence" value="ECO:0007669"/>
    <property type="project" value="InterPro"/>
</dbReference>
<dbReference type="Proteomes" id="UP000470246">
    <property type="component" value="Unassembled WGS sequence"/>
</dbReference>
<evidence type="ECO:0000259" key="1">
    <source>
        <dbReference type="Pfam" id="PF01326"/>
    </source>
</evidence>
<gene>
    <name evidence="2" type="ORF">GCU56_07345</name>
</gene>
<accession>A0A7K3VYG8</accession>
<dbReference type="InterPro" id="IPR013815">
    <property type="entry name" value="ATP_grasp_subdomain_1"/>
</dbReference>
<dbReference type="PANTHER" id="PTHR43615">
    <property type="entry name" value="PHOSPHOENOLPYRUVATE SYNTHASE-RELATED"/>
    <property type="match status" value="1"/>
</dbReference>
<dbReference type="Gene3D" id="3.30.1490.20">
    <property type="entry name" value="ATP-grasp fold, A domain"/>
    <property type="match status" value="1"/>
</dbReference>
<dbReference type="Pfam" id="PF01326">
    <property type="entry name" value="PPDK_N"/>
    <property type="match status" value="1"/>
</dbReference>
<feature type="domain" description="Pyruvate phosphate dikinase AMP/ATP-binding" evidence="1">
    <location>
        <begin position="51"/>
        <end position="260"/>
    </location>
</feature>
<dbReference type="InterPro" id="IPR002192">
    <property type="entry name" value="PPDK_AMP/ATP-bd"/>
</dbReference>
<dbReference type="PANTHER" id="PTHR43615:SF1">
    <property type="entry name" value="PPDK_N DOMAIN-CONTAINING PROTEIN"/>
    <property type="match status" value="1"/>
</dbReference>
<organism evidence="2 3">
    <name type="scientific">Geodermatophilus sabuli</name>
    <dbReference type="NCBI Taxonomy" id="1564158"/>
    <lineage>
        <taxon>Bacteria</taxon>
        <taxon>Bacillati</taxon>
        <taxon>Actinomycetota</taxon>
        <taxon>Actinomycetes</taxon>
        <taxon>Geodermatophilales</taxon>
        <taxon>Geodermatophilaceae</taxon>
        <taxon>Geodermatophilus</taxon>
    </lineage>
</organism>
<dbReference type="EMBL" id="JAAGWF010000008">
    <property type="protein sequence ID" value="NEK57685.1"/>
    <property type="molecule type" value="Genomic_DNA"/>
</dbReference>